<accession>A0A7T1KMV5</accession>
<evidence type="ECO:0000313" key="3">
    <source>
        <dbReference type="Proteomes" id="UP001162107"/>
    </source>
</evidence>
<dbReference type="Proteomes" id="UP001162107">
    <property type="component" value="Segment"/>
</dbReference>
<evidence type="ECO:0000256" key="1">
    <source>
        <dbReference type="SAM" id="MobiDB-lite"/>
    </source>
</evidence>
<sequence length="304" mass="34955">MVHALERWENISKNVFPRTFKYLTSVIVKKRNLTQITMDKLKNIDLSKDDLSNYEHWAGMQTRILEKDVAKDKILVGGNDLDDSLSINSADYEEPPRIPFGKGGLLEVRKMLEESNIKTDSTQGSSSQIINYTPTVPKYVKNKKQYNEIVTKVLKDLEELKILSINEISFKTMPTTFKITRQAGFGSSLSSDSNSEKEGLLKPSSSTSKPQYKKLTKGMLSEIKHIKSTITSPIKVKSFDGHYISLKWHLYIKNLESDLIRWIEDGKTSDILKLKQDEIIVKLLDAYYPRTTILNYLYADYYKH</sequence>
<evidence type="ECO:0000313" key="2">
    <source>
        <dbReference type="EMBL" id="QPO14168.1"/>
    </source>
</evidence>
<feature type="region of interest" description="Disordered" evidence="1">
    <location>
        <begin position="185"/>
        <end position="213"/>
    </location>
</feature>
<reference evidence="2" key="1">
    <citation type="journal article" date="2021" name="Viruses">
        <title>Novel and diverse non-rabies rhabdoviruses identified in bats with human exposure, South Dakota, USA.</title>
        <authorList>
            <person name="Hause B."/>
        </authorList>
    </citation>
    <scope>NUCLEOTIDE SEQUENCE</scope>
    <source>
        <strain evidence="2">20-13111</strain>
    </source>
</reference>
<dbReference type="EMBL" id="MT875151">
    <property type="protein sequence ID" value="QPO14168.1"/>
    <property type="molecule type" value="Viral_cRNA"/>
</dbReference>
<proteinExistence type="predicted"/>
<keyword evidence="3" id="KW-1185">Reference proteome</keyword>
<protein>
    <submittedName>
        <fullName evidence="2">P protein</fullName>
    </submittedName>
</protein>
<dbReference type="KEGG" id="vg:80543366"/>
<dbReference type="RefSeq" id="YP_010804532.1">
    <property type="nucleotide sequence ID" value="NC_077088.1"/>
</dbReference>
<dbReference type="GeneID" id="80543366"/>
<gene>
    <name evidence="2" type="primary">P</name>
</gene>
<organism evidence="2 3">
    <name type="scientific">Sodak rhabdovirus 1</name>
    <dbReference type="NCBI Taxonomy" id="2793799"/>
    <lineage>
        <taxon>Viruses</taxon>
        <taxon>Riboviria</taxon>
        <taxon>Orthornavirae</taxon>
        <taxon>Negarnaviricota</taxon>
        <taxon>Haploviricotina</taxon>
        <taxon>Monjiviricetes</taxon>
        <taxon>Mononegavirales</taxon>
        <taxon>Rhabdoviridae</taxon>
        <taxon>Alpharhabdovirinae</taxon>
        <taxon>Alphanemrhavirus</taxon>
        <taxon>Alphanemrhavirus sodak</taxon>
    </lineage>
</organism>
<name>A0A7T1KMV5_9RHAB</name>